<keyword evidence="15" id="KW-0325">Glycoprotein</keyword>
<dbReference type="Gene3D" id="3.40.50.200">
    <property type="entry name" value="Peptidase S8/S53 domain"/>
    <property type="match status" value="1"/>
</dbReference>
<feature type="compositionally biased region" description="Basic and acidic residues" evidence="20">
    <location>
        <begin position="1449"/>
        <end position="1463"/>
    </location>
</feature>
<keyword evidence="5 19" id="KW-0645">Protease</keyword>
<dbReference type="GO" id="GO:0005802">
    <property type="term" value="C:trans-Golgi network"/>
    <property type="evidence" value="ECO:0007669"/>
    <property type="project" value="TreeGrafter"/>
</dbReference>
<evidence type="ECO:0000313" key="24">
    <source>
        <dbReference type="Proteomes" id="UP000677054"/>
    </source>
</evidence>
<dbReference type="FunFam" id="3.40.50.200:FF:000001">
    <property type="entry name" value="Furin 2, isoform B"/>
    <property type="match status" value="1"/>
</dbReference>
<sequence length="1463" mass="160477">MDAFVRWERPEDVTRMREWVTRSRKGACVDGGKGLLEKTAEKCAYEGESARTGMAAHSRVHPLSCKPTLAWNEIRRTQKVFKIPVKNPSTPAKEGKVRFVCMSDTHNRTKNLPFVVPKGDVLIHAGDFTYIGETEEITAFNEWLGELPHKFKVVIAGNHELSFDPLYEGKLPEVLRATHIGHGVLSPIPRRGQAGDHLASDVNRKAAEQAKKLLTNAIYLEDSSTMLYGIKIYGTPWQPEFGQGAFNLPRGEECLAKWDLIPDDTDILVKWLDQQRERHRVKRSSIGGRRMESADLASFFHSLREFHEDSQRSSLSQGSFPFPDPLYGEQWYLHGGADGGWDMNVAPVWKKGYTGKGVVISILDDGIQHDHPDIHLNYDPLASYDINDKDPDPMPRNNGDNKHGTRCAGEVSATAFNHYCGVGVAYNSSIGGVRMLDGPVNDAVEAHALSLNPDHIDIYSASWGPEDDGKTVDGPGPLARRAFINGIMKGRSGKGSIFVWASGNGGRHVDNCNCDGYTNSIFTLSISSATQRGLKPWYLEECASTLATTYSSGTPSQDKGVATCDQDAELRHDRICTVEHTGTSASAPIAGAICALALEANHELTWRDMQYLVVMTSRPEPLQREGGWVTNGVNRQVSHMFGYGLMDAEALVNLAERWTTVPPQHICQTRTDTTQRTIPSEPGGTLEATMSTDGCAGTLNEVRFLEHVQCKITLRFLPRGNLRIMLTSPMGTPTTLLFERPRDVLNSNFDEWPFLSVHFWGEAAPGVWKLTIANAGKRRVSQPGLLRSWQMIFYGTDINPVRLKDGGSTVSQVGQRHPMSFFPPSSSSTPFVRPRPHPLHRPTPQPFFHSFPNIFSLAGSSKVETWVDVNGTTVNPRTSLSNATCHKECSDSGCFGPGPHQCHQCLHFQHNTSCVKACPEGTYSDAYRKCGACHESCASCTGPNLNQCLACTQNLFYILDLSLCVSMCPEGYLQEEATKHCITCEPHCASCAGSPNHCIHCDHHLFLLNHTCVPTCPLGYFETSYHSCEACDESCETCVGSESNSCATCYPGMYHMNGTCMKSCPLGFYGHDHNRECYQCPPGDHPIPDSNEVQFKLCQYFDGERCRPCHETCDLCRGGEAGDCVSCVENLFFFRGHCYDTCPEGYYESPDGTTCLQCAHGCLACSLLDQCRQCDSGLFLKGGRCMVSCEMGYYSDLGTCRACDPSCASCSGPENNQCLECPEGRHLAGGQCPKLCPNGYFPKSPDTCLPCHQSCRTCTGSSITECVTCLPNGTLRDGLCVPCLASQYYSAEDGNCHECHPTCGTCSGPDERSCNSCIPTLKFDHVQGLCLPCCQEVHLGTPCCHCDPHTGKCVGIGHETRFAHLDSAESEGEEDGKGNGLFGGGVGGVSATGLIVVGLLVLLITTLVLTLVLRGRRQVQYDRLPQDLQPLHLAGLDCDDDEEEDNTGEGDKSTDERSKFIQT</sequence>
<dbReference type="PROSITE" id="PS00137">
    <property type="entry name" value="SUBTILASE_HIS"/>
    <property type="match status" value="1"/>
</dbReference>
<evidence type="ECO:0000256" key="9">
    <source>
        <dbReference type="ARBA" id="ARBA00022737"/>
    </source>
</evidence>
<dbReference type="PROSITE" id="PS00136">
    <property type="entry name" value="SUBTILASE_ASP"/>
    <property type="match status" value="1"/>
</dbReference>
<evidence type="ECO:0000256" key="20">
    <source>
        <dbReference type="SAM" id="MobiDB-lite"/>
    </source>
</evidence>
<dbReference type="InterPro" id="IPR004843">
    <property type="entry name" value="Calcineurin-like_PHP"/>
</dbReference>
<dbReference type="Gene3D" id="2.60.120.260">
    <property type="entry name" value="Galactose-binding domain-like"/>
    <property type="match status" value="1"/>
</dbReference>
<dbReference type="CDD" id="cd04059">
    <property type="entry name" value="Peptidases_S8_Protein_convertases_Kexins_Furin-like"/>
    <property type="match status" value="1"/>
</dbReference>
<protein>
    <recommendedName>
        <fullName evidence="17">furin</fullName>
        <ecNumber evidence="17">3.4.21.75</ecNumber>
    </recommendedName>
</protein>
<accession>A0A7R8XFX1</accession>
<dbReference type="PROSITE" id="PS51829">
    <property type="entry name" value="P_HOMO_B"/>
    <property type="match status" value="1"/>
</dbReference>
<keyword evidence="13" id="KW-0865">Zymogen</keyword>
<keyword evidence="11 19" id="KW-0720">Serine protease</keyword>
<evidence type="ECO:0000256" key="7">
    <source>
        <dbReference type="ARBA" id="ARBA00022692"/>
    </source>
</evidence>
<dbReference type="InterPro" id="IPR043601">
    <property type="entry name" value="Rspo_Fu-CRD_dom"/>
</dbReference>
<dbReference type="Pfam" id="PF15913">
    <property type="entry name" value="Furin-like_2"/>
    <property type="match status" value="1"/>
</dbReference>
<gene>
    <name evidence="23" type="ORF">DSTB1V02_LOCUS8719</name>
</gene>
<evidence type="ECO:0000256" key="3">
    <source>
        <dbReference type="ARBA" id="ARBA00005325"/>
    </source>
</evidence>
<evidence type="ECO:0000256" key="12">
    <source>
        <dbReference type="ARBA" id="ARBA00022989"/>
    </source>
</evidence>
<dbReference type="EMBL" id="LR901575">
    <property type="protein sequence ID" value="CAD7248913.1"/>
    <property type="molecule type" value="Genomic_DNA"/>
</dbReference>
<dbReference type="Pfam" id="PF01483">
    <property type="entry name" value="P_proprotein"/>
    <property type="match status" value="1"/>
</dbReference>
<name>A0A7R8XFX1_9CRUS</name>
<proteinExistence type="inferred from homology"/>
<dbReference type="GO" id="GO:0016485">
    <property type="term" value="P:protein processing"/>
    <property type="evidence" value="ECO:0007669"/>
    <property type="project" value="TreeGrafter"/>
</dbReference>
<dbReference type="InterPro" id="IPR006212">
    <property type="entry name" value="Furin_repeat"/>
</dbReference>
<keyword evidence="9" id="KW-0677">Repeat</keyword>
<dbReference type="CDD" id="cd07379">
    <property type="entry name" value="MPP_239FB"/>
    <property type="match status" value="1"/>
</dbReference>
<dbReference type="OrthoDB" id="300641at2759"/>
<dbReference type="Gene3D" id="2.10.220.10">
    <property type="entry name" value="Hormone Receptor, Insulin-like Growth Factor Receptor 1, Chain A, domain 2"/>
    <property type="match status" value="6"/>
</dbReference>
<evidence type="ECO:0000256" key="5">
    <source>
        <dbReference type="ARBA" id="ARBA00022670"/>
    </source>
</evidence>
<dbReference type="Gene3D" id="3.60.21.10">
    <property type="match status" value="1"/>
</dbReference>
<evidence type="ECO:0000256" key="16">
    <source>
        <dbReference type="ARBA" id="ARBA00035756"/>
    </source>
</evidence>
<dbReference type="SUPFAM" id="SSF49785">
    <property type="entry name" value="Galactose-binding domain-like"/>
    <property type="match status" value="1"/>
</dbReference>
<keyword evidence="4" id="KW-0964">Secreted</keyword>
<evidence type="ECO:0000313" key="23">
    <source>
        <dbReference type="EMBL" id="CAD7248913.1"/>
    </source>
</evidence>
<feature type="transmembrane region" description="Helical" evidence="21">
    <location>
        <begin position="1391"/>
        <end position="1413"/>
    </location>
</feature>
<dbReference type="PANTHER" id="PTHR42884:SF23">
    <property type="entry name" value="FURIN-LIKE PROTEASE 2"/>
    <property type="match status" value="1"/>
</dbReference>
<dbReference type="GO" id="GO:0004252">
    <property type="term" value="F:serine-type endopeptidase activity"/>
    <property type="evidence" value="ECO:0007669"/>
    <property type="project" value="UniProtKB-UniRule"/>
</dbReference>
<dbReference type="InterPro" id="IPR029052">
    <property type="entry name" value="Metallo-depent_PP-like"/>
</dbReference>
<comment type="subcellular location">
    <subcellularLocation>
        <location evidence="1">Membrane</location>
        <topology evidence="1">Single-pass membrane protein</topology>
    </subcellularLocation>
    <subcellularLocation>
        <location evidence="2">Secreted</location>
    </subcellularLocation>
</comment>
<evidence type="ECO:0000256" key="1">
    <source>
        <dbReference type="ARBA" id="ARBA00004167"/>
    </source>
</evidence>
<dbReference type="Pfam" id="PF00082">
    <property type="entry name" value="Peptidase_S8"/>
    <property type="match status" value="1"/>
</dbReference>
<evidence type="ECO:0000256" key="17">
    <source>
        <dbReference type="ARBA" id="ARBA00038993"/>
    </source>
</evidence>
<dbReference type="InterPro" id="IPR032778">
    <property type="entry name" value="GF_recep_IV"/>
</dbReference>
<dbReference type="Pfam" id="PF00149">
    <property type="entry name" value="Metallophos"/>
    <property type="match status" value="1"/>
</dbReference>
<dbReference type="InterPro" id="IPR023827">
    <property type="entry name" value="Peptidase_S8_Asp-AS"/>
</dbReference>
<dbReference type="SUPFAM" id="SSF56300">
    <property type="entry name" value="Metallo-dependent phosphatases"/>
    <property type="match status" value="1"/>
</dbReference>
<dbReference type="EMBL" id="CAJPEV010002058">
    <property type="protein sequence ID" value="CAG0895477.1"/>
    <property type="molecule type" value="Genomic_DNA"/>
</dbReference>
<dbReference type="InterPro" id="IPR036852">
    <property type="entry name" value="Peptidase_S8/S53_dom_sf"/>
</dbReference>
<evidence type="ECO:0000256" key="21">
    <source>
        <dbReference type="SAM" id="Phobius"/>
    </source>
</evidence>
<feature type="compositionally biased region" description="Acidic residues" evidence="20">
    <location>
        <begin position="1437"/>
        <end position="1448"/>
    </location>
</feature>
<comment type="catalytic activity">
    <reaction evidence="16">
        <text>Release of mature proteins from their proproteins by cleavage of -Arg-Xaa-Yaa-Arg-|-Zaa- bonds, where Xaa can be any amino acid and Yaa is Arg or Lys. Releases albumin, complement component C3 and von Willebrand factor from their respective precursors.</text>
        <dbReference type="EC" id="3.4.21.75"/>
    </reaction>
</comment>
<evidence type="ECO:0000256" key="11">
    <source>
        <dbReference type="ARBA" id="ARBA00022825"/>
    </source>
</evidence>
<dbReference type="GO" id="GO:0005576">
    <property type="term" value="C:extracellular region"/>
    <property type="evidence" value="ECO:0007669"/>
    <property type="project" value="UniProtKB-SubCell"/>
</dbReference>
<dbReference type="PRINTS" id="PR00723">
    <property type="entry name" value="SUBTILISIN"/>
</dbReference>
<dbReference type="InterPro" id="IPR000209">
    <property type="entry name" value="Peptidase_S8/S53_dom"/>
</dbReference>
<keyword evidence="10 19" id="KW-0378">Hydrolase</keyword>
<dbReference type="EC" id="3.4.21.75" evidence="17"/>
<keyword evidence="14" id="KW-1015">Disulfide bond</keyword>
<dbReference type="PANTHER" id="PTHR42884">
    <property type="entry name" value="PROPROTEIN CONVERTASE SUBTILISIN/KEXIN-RELATED"/>
    <property type="match status" value="1"/>
</dbReference>
<keyword evidence="7 21" id="KW-0812">Transmembrane</keyword>
<reference evidence="23" key="1">
    <citation type="submission" date="2020-11" db="EMBL/GenBank/DDBJ databases">
        <authorList>
            <person name="Tran Van P."/>
        </authorList>
    </citation>
    <scope>NUCLEOTIDE SEQUENCE</scope>
</reference>
<dbReference type="CDD" id="cd00064">
    <property type="entry name" value="FU"/>
    <property type="match status" value="9"/>
</dbReference>
<dbReference type="PROSITE" id="PS51892">
    <property type="entry name" value="SUBTILASE"/>
    <property type="match status" value="1"/>
</dbReference>
<feature type="active site" description="Charge relay system" evidence="18 19">
    <location>
        <position position="584"/>
    </location>
</feature>
<evidence type="ECO:0000256" key="4">
    <source>
        <dbReference type="ARBA" id="ARBA00022525"/>
    </source>
</evidence>
<evidence type="ECO:0000256" key="18">
    <source>
        <dbReference type="PIRSR" id="PIRSR615500-1"/>
    </source>
</evidence>
<keyword evidence="8" id="KW-0732">Signal</keyword>
<feature type="active site" description="Charge relay system" evidence="18 19">
    <location>
        <position position="403"/>
    </location>
</feature>
<dbReference type="InterPro" id="IPR022398">
    <property type="entry name" value="Peptidase_S8_His-AS"/>
</dbReference>
<keyword evidence="21" id="KW-0472">Membrane</keyword>
<dbReference type="Pfam" id="PF14843">
    <property type="entry name" value="GF_recep_IV"/>
    <property type="match status" value="1"/>
</dbReference>
<feature type="region of interest" description="Disordered" evidence="20">
    <location>
        <begin position="1436"/>
        <end position="1463"/>
    </location>
</feature>
<evidence type="ECO:0000256" key="8">
    <source>
        <dbReference type="ARBA" id="ARBA00022729"/>
    </source>
</evidence>
<evidence type="ECO:0000256" key="2">
    <source>
        <dbReference type="ARBA" id="ARBA00004613"/>
    </source>
</evidence>
<dbReference type="SMART" id="SM00261">
    <property type="entry name" value="FU"/>
    <property type="match status" value="9"/>
</dbReference>
<comment type="similarity">
    <text evidence="3">Belongs to the peptidase S8 family. Furin subfamily.</text>
</comment>
<dbReference type="InterPro" id="IPR034182">
    <property type="entry name" value="Kexin/furin"/>
</dbReference>
<dbReference type="GO" id="GO:0000139">
    <property type="term" value="C:Golgi membrane"/>
    <property type="evidence" value="ECO:0007669"/>
    <property type="project" value="TreeGrafter"/>
</dbReference>
<keyword evidence="24" id="KW-1185">Reference proteome</keyword>
<dbReference type="SUPFAM" id="SSF52743">
    <property type="entry name" value="Subtilisin-like"/>
    <property type="match status" value="1"/>
</dbReference>
<dbReference type="InterPro" id="IPR002884">
    <property type="entry name" value="P_dom"/>
</dbReference>
<evidence type="ECO:0000256" key="15">
    <source>
        <dbReference type="ARBA" id="ARBA00023180"/>
    </source>
</evidence>
<keyword evidence="12 21" id="KW-1133">Transmembrane helix</keyword>
<dbReference type="SUPFAM" id="SSF57184">
    <property type="entry name" value="Growth factor receptor domain"/>
    <property type="match status" value="4"/>
</dbReference>
<dbReference type="Proteomes" id="UP000677054">
    <property type="component" value="Unassembled WGS sequence"/>
</dbReference>
<evidence type="ECO:0000256" key="10">
    <source>
        <dbReference type="ARBA" id="ARBA00022801"/>
    </source>
</evidence>
<dbReference type="InterPro" id="IPR009030">
    <property type="entry name" value="Growth_fac_rcpt_cys_sf"/>
</dbReference>
<feature type="domain" description="P/Homo B" evidence="22">
    <location>
        <begin position="660"/>
        <end position="799"/>
    </location>
</feature>
<evidence type="ECO:0000256" key="13">
    <source>
        <dbReference type="ARBA" id="ARBA00023145"/>
    </source>
</evidence>
<dbReference type="InterPro" id="IPR008979">
    <property type="entry name" value="Galactose-bd-like_sf"/>
</dbReference>
<keyword evidence="6" id="KW-0165">Cleavage on pair of basic residues</keyword>
<feature type="active site" description="Charge relay system" evidence="18 19">
    <location>
        <position position="364"/>
    </location>
</feature>
<dbReference type="InterPro" id="IPR015500">
    <property type="entry name" value="Peptidase_S8_subtilisin-rel"/>
</dbReference>
<evidence type="ECO:0000256" key="6">
    <source>
        <dbReference type="ARBA" id="ARBA00022685"/>
    </source>
</evidence>
<evidence type="ECO:0000256" key="19">
    <source>
        <dbReference type="PROSITE-ProRule" id="PRU01240"/>
    </source>
</evidence>
<dbReference type="FunFam" id="2.60.120.260:FF:000072">
    <property type="entry name" value="Proprotein convertase subtilisin/kexin type"/>
    <property type="match status" value="1"/>
</dbReference>
<evidence type="ECO:0000256" key="14">
    <source>
        <dbReference type="ARBA" id="ARBA00023157"/>
    </source>
</evidence>
<evidence type="ECO:0000259" key="22">
    <source>
        <dbReference type="PROSITE" id="PS51829"/>
    </source>
</evidence>
<organism evidence="23">
    <name type="scientific">Darwinula stevensoni</name>
    <dbReference type="NCBI Taxonomy" id="69355"/>
    <lineage>
        <taxon>Eukaryota</taxon>
        <taxon>Metazoa</taxon>
        <taxon>Ecdysozoa</taxon>
        <taxon>Arthropoda</taxon>
        <taxon>Crustacea</taxon>
        <taxon>Oligostraca</taxon>
        <taxon>Ostracoda</taxon>
        <taxon>Podocopa</taxon>
        <taxon>Podocopida</taxon>
        <taxon>Darwinulocopina</taxon>
        <taxon>Darwinuloidea</taxon>
        <taxon>Darwinulidae</taxon>
        <taxon>Darwinula</taxon>
    </lineage>
</organism>